<evidence type="ECO:0000256" key="1">
    <source>
        <dbReference type="SAM" id="MobiDB-lite"/>
    </source>
</evidence>
<proteinExistence type="predicted"/>
<reference evidence="2" key="2">
    <citation type="submission" date="2017-06" db="EMBL/GenBank/DDBJ databases">
        <title>WGS assembly of Brachypodium distachyon.</title>
        <authorList>
            <consortium name="The International Brachypodium Initiative"/>
            <person name="Lucas S."/>
            <person name="Harmon-Smith M."/>
            <person name="Lail K."/>
            <person name="Tice H."/>
            <person name="Grimwood J."/>
            <person name="Bruce D."/>
            <person name="Barry K."/>
            <person name="Shu S."/>
            <person name="Lindquist E."/>
            <person name="Wang M."/>
            <person name="Pitluck S."/>
            <person name="Vogel J.P."/>
            <person name="Garvin D.F."/>
            <person name="Mockler T.C."/>
            <person name="Schmutz J."/>
            <person name="Rokhsar D."/>
            <person name="Bevan M.W."/>
        </authorList>
    </citation>
    <scope>NUCLEOTIDE SEQUENCE</scope>
    <source>
        <strain evidence="2">Bd21</strain>
    </source>
</reference>
<dbReference type="GeneID" id="112268782"/>
<reference evidence="3" key="3">
    <citation type="submission" date="2018-08" db="UniProtKB">
        <authorList>
            <consortium name="EnsemblPlants"/>
        </authorList>
    </citation>
    <scope>IDENTIFICATION</scope>
    <source>
        <strain evidence="3">cv. Bd21</strain>
    </source>
</reference>
<evidence type="ECO:0000313" key="2">
    <source>
        <dbReference type="EMBL" id="PNT64007.1"/>
    </source>
</evidence>
<evidence type="ECO:0000313" key="4">
    <source>
        <dbReference type="Proteomes" id="UP000008810"/>
    </source>
</evidence>
<accession>A0A2K2CPP2</accession>
<dbReference type="Gramene" id="PNT64007">
    <property type="protein sequence ID" value="PNT64007"/>
    <property type="gene ID" value="BRADI_4g23389v3"/>
</dbReference>
<dbReference type="Proteomes" id="UP000008810">
    <property type="component" value="Chromosome 4"/>
</dbReference>
<organism evidence="2">
    <name type="scientific">Brachypodium distachyon</name>
    <name type="common">Purple false brome</name>
    <name type="synonym">Trachynia distachya</name>
    <dbReference type="NCBI Taxonomy" id="15368"/>
    <lineage>
        <taxon>Eukaryota</taxon>
        <taxon>Viridiplantae</taxon>
        <taxon>Streptophyta</taxon>
        <taxon>Embryophyta</taxon>
        <taxon>Tracheophyta</taxon>
        <taxon>Spermatophyta</taxon>
        <taxon>Magnoliopsida</taxon>
        <taxon>Liliopsida</taxon>
        <taxon>Poales</taxon>
        <taxon>Poaceae</taxon>
        <taxon>BOP clade</taxon>
        <taxon>Pooideae</taxon>
        <taxon>Stipodae</taxon>
        <taxon>Brachypodieae</taxon>
        <taxon>Brachypodium</taxon>
    </lineage>
</organism>
<evidence type="ECO:0000313" key="3">
    <source>
        <dbReference type="EnsemblPlants" id="PNT64007"/>
    </source>
</evidence>
<reference evidence="2 3" key="1">
    <citation type="journal article" date="2010" name="Nature">
        <title>Genome sequencing and analysis of the model grass Brachypodium distachyon.</title>
        <authorList>
            <consortium name="International Brachypodium Initiative"/>
        </authorList>
    </citation>
    <scope>NUCLEOTIDE SEQUENCE [LARGE SCALE GENOMIC DNA]</scope>
    <source>
        <strain evidence="2">Bd21</strain>
        <strain evidence="3">cv. Bd21</strain>
    </source>
</reference>
<feature type="compositionally biased region" description="Basic and acidic residues" evidence="1">
    <location>
        <begin position="87"/>
        <end position="102"/>
    </location>
</feature>
<sequence>MSGFNGPPCGGTRRTRRKPLREVRGTTRSKGPAATPWTRDSRDPQGEAMADRGDGMKTGEGRPTATGVTVGHRSSQWFGRSSTKNPMTEDVRRPEAAEERGVGCEAAPPLAGRGAAEEAGHVRRAHAHEDLEHEVVREPCRCLRIFHLLPQGRCADQAFSG</sequence>
<protein>
    <submittedName>
        <fullName evidence="2 3">Uncharacterized protein</fullName>
    </submittedName>
</protein>
<feature type="compositionally biased region" description="Polar residues" evidence="1">
    <location>
        <begin position="72"/>
        <end position="86"/>
    </location>
</feature>
<dbReference type="EnsemblPlants" id="PNT64007">
    <property type="protein sequence ID" value="PNT64007"/>
    <property type="gene ID" value="BRADI_4g23389v3"/>
</dbReference>
<name>A0A2K2CPP2_BRADI</name>
<dbReference type="EMBL" id="CM000883">
    <property type="protein sequence ID" value="PNT64007.1"/>
    <property type="molecule type" value="Genomic_DNA"/>
</dbReference>
<dbReference type="RefSeq" id="XP_024310659.1">
    <property type="nucleotide sequence ID" value="XM_024454891.1"/>
</dbReference>
<feature type="compositionally biased region" description="Basic and acidic residues" evidence="1">
    <location>
        <begin position="39"/>
        <end position="60"/>
    </location>
</feature>
<keyword evidence="4" id="KW-1185">Reference proteome</keyword>
<feature type="region of interest" description="Disordered" evidence="1">
    <location>
        <begin position="1"/>
        <end position="121"/>
    </location>
</feature>
<gene>
    <name evidence="3" type="primary">LOC112268782</name>
    <name evidence="2" type="ORF">BRADI_4g23389v3</name>
</gene>
<dbReference type="AlphaFoldDB" id="A0A2K2CPP2"/>